<keyword evidence="5 6" id="KW-0694">RNA-binding</keyword>
<dbReference type="EMBL" id="ACIL03000003">
    <property type="protein sequence ID" value="ESL04442.1"/>
    <property type="molecule type" value="Genomic_DNA"/>
</dbReference>
<dbReference type="GO" id="GO:0001510">
    <property type="term" value="P:RNA methylation"/>
    <property type="evidence" value="ECO:0007669"/>
    <property type="project" value="InterPro"/>
</dbReference>
<evidence type="ECO:0000256" key="4">
    <source>
        <dbReference type="ARBA" id="ARBA00022691"/>
    </source>
</evidence>
<feature type="binding site" evidence="6">
    <location>
        <begin position="111"/>
        <end position="117"/>
    </location>
    <ligand>
        <name>S-adenosyl-L-methionine</name>
        <dbReference type="ChEBI" id="CHEBI:59789"/>
    </ligand>
</feature>
<dbReference type="InterPro" id="IPR049560">
    <property type="entry name" value="MeTrfase_RsmB-F_NOP2_cat"/>
</dbReference>
<dbReference type="Pfam" id="PF17125">
    <property type="entry name" value="Methyltr_RsmF_N"/>
    <property type="match status" value="1"/>
</dbReference>
<comment type="caution">
    <text evidence="8">The sequence shown here is derived from an EMBL/GenBank/DDBJ whole genome shotgun (WGS) entry which is preliminary data.</text>
</comment>
<evidence type="ECO:0000256" key="3">
    <source>
        <dbReference type="ARBA" id="ARBA00022679"/>
    </source>
</evidence>
<dbReference type="RefSeq" id="WP_023353060.1">
    <property type="nucleotide sequence ID" value="NZ_KI535366.1"/>
</dbReference>
<evidence type="ECO:0000256" key="6">
    <source>
        <dbReference type="PROSITE-ProRule" id="PRU01023"/>
    </source>
</evidence>
<keyword evidence="2 6" id="KW-0489">Methyltransferase</keyword>
<dbReference type="InterPro" id="IPR001678">
    <property type="entry name" value="MeTrfase_RsmB-F_NOP2_dom"/>
</dbReference>
<feature type="active site" description="Nucleophile" evidence="6">
    <location>
        <position position="233"/>
    </location>
</feature>
<gene>
    <name evidence="8" type="ORF">GCWU0000282_000156</name>
</gene>
<dbReference type="Pfam" id="PF13636">
    <property type="entry name" value="Methyltranf_PUA"/>
    <property type="match status" value="1"/>
</dbReference>
<dbReference type="PRINTS" id="PR02008">
    <property type="entry name" value="RCMTFAMILY"/>
</dbReference>
<dbReference type="Gene3D" id="2.30.130.60">
    <property type="match status" value="1"/>
</dbReference>
<evidence type="ECO:0000313" key="9">
    <source>
        <dbReference type="Proteomes" id="UP000018227"/>
    </source>
</evidence>
<dbReference type="InterPro" id="IPR031340">
    <property type="entry name" value="RsmF_methylt_CI"/>
</dbReference>
<dbReference type="Pfam" id="PF01189">
    <property type="entry name" value="Methyltr_RsmB-F"/>
    <property type="match status" value="1"/>
</dbReference>
<dbReference type="CDD" id="cd21147">
    <property type="entry name" value="RsmF_methylt_CTD1"/>
    <property type="match status" value="1"/>
</dbReference>
<evidence type="ECO:0000259" key="7">
    <source>
        <dbReference type="PROSITE" id="PS51686"/>
    </source>
</evidence>
<comment type="caution">
    <text evidence="6">Lacks conserved residue(s) required for the propagation of feature annotation.</text>
</comment>
<name>V2Y8K9_9FIRM</name>
<dbReference type="PANTHER" id="PTHR22807">
    <property type="entry name" value="NOP2 YEAST -RELATED NOL1/NOP2/FMU SUN DOMAIN-CONTAINING"/>
    <property type="match status" value="1"/>
</dbReference>
<evidence type="ECO:0000313" key="8">
    <source>
        <dbReference type="EMBL" id="ESL04442.1"/>
    </source>
</evidence>
<dbReference type="eggNOG" id="COG3270">
    <property type="taxonomic scope" value="Bacteria"/>
</dbReference>
<dbReference type="Pfam" id="PF17126">
    <property type="entry name" value="RsmF_methylt_CI"/>
    <property type="match status" value="1"/>
</dbReference>
<evidence type="ECO:0000256" key="2">
    <source>
        <dbReference type="ARBA" id="ARBA00022603"/>
    </source>
</evidence>
<comment type="similarity">
    <text evidence="6">Belongs to the class I-like SAM-binding methyltransferase superfamily. RsmB/NOP family.</text>
</comment>
<feature type="domain" description="SAM-dependent MTase RsmB/NOP-type" evidence="7">
    <location>
        <begin position="23"/>
        <end position="305"/>
    </location>
</feature>
<accession>V2Y8K9</accession>
<evidence type="ECO:0000256" key="1">
    <source>
        <dbReference type="ARBA" id="ARBA00022490"/>
    </source>
</evidence>
<dbReference type="HOGENOM" id="CLU_005316_6_1_9"/>
<dbReference type="AlphaFoldDB" id="V2Y8K9"/>
<feature type="binding site" evidence="6">
    <location>
        <position position="135"/>
    </location>
    <ligand>
        <name>S-adenosyl-L-methionine</name>
        <dbReference type="ChEBI" id="CHEBI:59789"/>
    </ligand>
</feature>
<dbReference type="InterPro" id="IPR023267">
    <property type="entry name" value="RCMT"/>
</dbReference>
<keyword evidence="9" id="KW-1185">Reference proteome</keyword>
<dbReference type="PANTHER" id="PTHR22807:SF30">
    <property type="entry name" value="28S RRNA (CYTOSINE(4447)-C(5))-METHYLTRANSFERASE-RELATED"/>
    <property type="match status" value="1"/>
</dbReference>
<protein>
    <submittedName>
        <fullName evidence="8">NOL1/NOP2/sun family protein</fullName>
    </submittedName>
</protein>
<dbReference type="GO" id="GO:0008173">
    <property type="term" value="F:RNA methyltransferase activity"/>
    <property type="evidence" value="ECO:0007669"/>
    <property type="project" value="InterPro"/>
</dbReference>
<feature type="binding site" evidence="6">
    <location>
        <position position="180"/>
    </location>
    <ligand>
        <name>S-adenosyl-L-methionine</name>
        <dbReference type="ChEBI" id="CHEBI:59789"/>
    </ligand>
</feature>
<organism evidence="8 9">
    <name type="scientific">Catonella morbi ATCC 51271</name>
    <dbReference type="NCBI Taxonomy" id="592026"/>
    <lineage>
        <taxon>Bacteria</taxon>
        <taxon>Bacillati</taxon>
        <taxon>Bacillota</taxon>
        <taxon>Clostridia</taxon>
        <taxon>Lachnospirales</taxon>
        <taxon>Lachnospiraceae</taxon>
        <taxon>Catonella</taxon>
    </lineage>
</organism>
<dbReference type="InterPro" id="IPR031341">
    <property type="entry name" value="Methyltr_RsmF_N"/>
</dbReference>
<dbReference type="InterPro" id="IPR029063">
    <property type="entry name" value="SAM-dependent_MTases_sf"/>
</dbReference>
<keyword evidence="3 6" id="KW-0808">Transferase</keyword>
<dbReference type="Gene3D" id="3.30.70.1170">
    <property type="entry name" value="Sun protein, domain 3"/>
    <property type="match status" value="1"/>
</dbReference>
<dbReference type="SUPFAM" id="SSF53335">
    <property type="entry name" value="S-adenosyl-L-methionine-dependent methyltransferases"/>
    <property type="match status" value="1"/>
</dbReference>
<reference evidence="8 9" key="1">
    <citation type="submission" date="2013-06" db="EMBL/GenBank/DDBJ databases">
        <authorList>
            <person name="Weinstock G."/>
            <person name="Sodergren E."/>
            <person name="Clifton S."/>
            <person name="Fulton L."/>
            <person name="Fulton B."/>
            <person name="Courtney L."/>
            <person name="Fronick C."/>
            <person name="Harrison M."/>
            <person name="Strong C."/>
            <person name="Farmer C."/>
            <person name="Delahaunty K."/>
            <person name="Markovic C."/>
            <person name="Hall O."/>
            <person name="Minx P."/>
            <person name="Tomlinson C."/>
            <person name="Mitreva M."/>
            <person name="Nelson J."/>
            <person name="Hou S."/>
            <person name="Wollam A."/>
            <person name="Pepin K.H."/>
            <person name="Johnson M."/>
            <person name="Bhonagiri V."/>
            <person name="Nash W.E."/>
            <person name="Warren W."/>
            <person name="Chinwalla A."/>
            <person name="Mardis E.R."/>
            <person name="Wilson R.K."/>
        </authorList>
    </citation>
    <scope>NUCLEOTIDE SEQUENCE [LARGE SCALE GENOMIC DNA]</scope>
    <source>
        <strain evidence="8 9">ATCC 51271</strain>
    </source>
</reference>
<dbReference type="PROSITE" id="PS51686">
    <property type="entry name" value="SAM_MT_RSMB_NOP"/>
    <property type="match status" value="1"/>
</dbReference>
<dbReference type="InterPro" id="IPR027391">
    <property type="entry name" value="Nol1_Nop2_Fmu_2"/>
</dbReference>
<proteinExistence type="inferred from homology"/>
<evidence type="ECO:0000256" key="5">
    <source>
        <dbReference type="ARBA" id="ARBA00022884"/>
    </source>
</evidence>
<dbReference type="GO" id="GO:0003723">
    <property type="term" value="F:RNA binding"/>
    <property type="evidence" value="ECO:0007669"/>
    <property type="project" value="UniProtKB-UniRule"/>
</dbReference>
<dbReference type="STRING" id="592026.GCWU0000282_000156"/>
<keyword evidence="1" id="KW-0963">Cytoplasm</keyword>
<keyword evidence="4 6" id="KW-0949">S-adenosyl-L-methionine</keyword>
<sequence length="468" mass="53076">MINLPESFLIKIKNMLGEEYDKFLESYNKSPLQGLRLNRTKVSPKEWERLSVVKTENIPWIDNGYYFDGSVFAATRHPYYYAGLYYIQEPSAQTPANILRVDPGDRVLDLCAAPGGKSTELAAKLNGKGVLVSNDISATRAKALLKNLGVFGIKNALITSETPKNLSDVFKGYFNKILVDAPCSGEGMFRKEPAIIKNWEQYGTGYYNDLQKDILPNAVNMLSDDGYLLYSTCTFSPDENEGTINYILTMFPELEVIPVNDSYEGFDSGHPEWIGSDKEEIRGAVRLWPHKMEGEGHFLCLLHKKKTDYPKYFETNVKRVKLSNEEEAFLKSWGLTNEELARLELHGEKLYLIPEGLPDVTGLRILRNGLYVGDRKKGRFEPSEPFAMSRTKDESKYFLDLDADDERVVKYLKCETIEVTKDELVKNKLDKAEKGAFILIGINGFPLGFGKLSGTTVKNKYFAGWRMM</sequence>
<dbReference type="Proteomes" id="UP000018227">
    <property type="component" value="Unassembled WGS sequence"/>
</dbReference>
<dbReference type="Gene3D" id="3.40.50.150">
    <property type="entry name" value="Vaccinia Virus protein VP39"/>
    <property type="match status" value="1"/>
</dbReference>
<dbReference type="eggNOG" id="COG0144">
    <property type="taxonomic scope" value="Bacteria"/>
</dbReference>